<sequence>MTVLDASSPSRDGRPDPDALLEKLQQEEQAAQRGKLRIYFGSNAGVGKTCAMLTAARSEVAQGRDVVAGVVETHGRRETAELLQGLEVLERHRLMHRDYALPEFDLDAALARRPAVLLVDELAHSNVPGSRHPKRWQDVEELLRAGIDVWTTLNVQHLESLNDIVSGIIGIRVRETVPDHLFDEAHEVLVIDLPPDDLLRRLKDGKVYMGPQAERASRHFFRKGNLLALRELTLRRTADRVDAQMRDYRRERSINALWPARERLLVGVAGDPADERLVREAARLAQKLEADWMVVHVASAQRRGQGSSRYAAAMKTLALAAEFGAETATLPGLDVAEALVACAREHNANRLVLGHYPRKVWQFWHQSVSDRISRQHPEIDQIVIANGPLSRRPVAADKPEAGLPPSRVPAYLWASLACFAATAVAALLLQVFDPANVVMLFLLTVVLVALRFGRGPGVWAAMLAVLCFDFFFVQPVWSFTVNDTQYFFTFALMLGIALITGQLTARLRHQARTAAEGERRATSLAGLARELSAALTEEQICAVALRTFSGVFEARVGLALPDADNRVRALSANALAIDESIAQWAYDHAQPAGRGTDTLAAAKGCYLPLKAPMRVRGVLVLELADAERLAEPEERRLLEACMSQLAIALERVHYVEVAQSTVVQMEGERMRNTLLAAISHDLRTPLTTIIGAADAALPHATEGPLKHLLAGIHDQASSMQRLIENLLDMARMQERGVRLKRQWNSLEEIVGSALRQLREPLAKHQLRVAMAPQLPLVEVDALLLERVLVNLLDNAAKYTPAGTLVQISARQVDQQIILQVSDSGPGCPKGSSPDSLFEAFSRGQQESAVAGIGLGLALAKRIVEAHGGRIEAQPHADAGLSFVITLPAGQPPSLEAL</sequence>
<dbReference type="Pfam" id="PF13493">
    <property type="entry name" value="DUF4118"/>
    <property type="match status" value="1"/>
</dbReference>
<keyword evidence="10 13" id="KW-1133">Transmembrane helix</keyword>
<feature type="transmembrane region" description="Helical" evidence="13">
    <location>
        <begin position="459"/>
        <end position="480"/>
    </location>
</feature>
<dbReference type="Pfam" id="PF00582">
    <property type="entry name" value="Usp"/>
    <property type="match status" value="1"/>
</dbReference>
<evidence type="ECO:0000259" key="14">
    <source>
        <dbReference type="PROSITE" id="PS50109"/>
    </source>
</evidence>
<dbReference type="PRINTS" id="PR00344">
    <property type="entry name" value="BCTRLSENSOR"/>
</dbReference>
<dbReference type="SMART" id="SM00387">
    <property type="entry name" value="HATPase_c"/>
    <property type="match status" value="1"/>
</dbReference>
<keyword evidence="11" id="KW-0902">Two-component regulatory system</keyword>
<dbReference type="PANTHER" id="PTHR45569">
    <property type="entry name" value="SENSOR PROTEIN KDPD"/>
    <property type="match status" value="1"/>
</dbReference>
<evidence type="ECO:0000256" key="7">
    <source>
        <dbReference type="ARBA" id="ARBA00022741"/>
    </source>
</evidence>
<feature type="domain" description="Histidine kinase" evidence="14">
    <location>
        <begin position="677"/>
        <end position="890"/>
    </location>
</feature>
<dbReference type="GO" id="GO:0000155">
    <property type="term" value="F:phosphorelay sensor kinase activity"/>
    <property type="evidence" value="ECO:0007669"/>
    <property type="project" value="InterPro"/>
</dbReference>
<name>A0A1H4KLZ6_9PSED</name>
<dbReference type="Proteomes" id="UP000198982">
    <property type="component" value="Unassembled WGS sequence"/>
</dbReference>
<dbReference type="InterPro" id="IPR003594">
    <property type="entry name" value="HATPase_dom"/>
</dbReference>
<dbReference type="Pfam" id="PF13492">
    <property type="entry name" value="GAF_3"/>
    <property type="match status" value="1"/>
</dbReference>
<dbReference type="Gene3D" id="3.40.50.300">
    <property type="entry name" value="P-loop containing nucleotide triphosphate hydrolases"/>
    <property type="match status" value="1"/>
</dbReference>
<dbReference type="EC" id="2.7.13.3" evidence="3"/>
<dbReference type="Pfam" id="PF02518">
    <property type="entry name" value="HATPase_c"/>
    <property type="match status" value="1"/>
</dbReference>
<dbReference type="InterPro" id="IPR036890">
    <property type="entry name" value="HATPase_C_sf"/>
</dbReference>
<dbReference type="AlphaFoldDB" id="A0A1H4KLZ6"/>
<dbReference type="InterPro" id="IPR004358">
    <property type="entry name" value="Sig_transdc_His_kin-like_C"/>
</dbReference>
<evidence type="ECO:0000256" key="4">
    <source>
        <dbReference type="ARBA" id="ARBA00022553"/>
    </source>
</evidence>
<evidence type="ECO:0000256" key="3">
    <source>
        <dbReference type="ARBA" id="ARBA00012438"/>
    </source>
</evidence>
<dbReference type="GO" id="GO:0005886">
    <property type="term" value="C:plasma membrane"/>
    <property type="evidence" value="ECO:0007669"/>
    <property type="project" value="TreeGrafter"/>
</dbReference>
<dbReference type="SUPFAM" id="SSF55874">
    <property type="entry name" value="ATPase domain of HSP90 chaperone/DNA topoisomerase II/histidine kinase"/>
    <property type="match status" value="1"/>
</dbReference>
<evidence type="ECO:0000256" key="10">
    <source>
        <dbReference type="ARBA" id="ARBA00022989"/>
    </source>
</evidence>
<dbReference type="PROSITE" id="PS50109">
    <property type="entry name" value="HIS_KIN"/>
    <property type="match status" value="1"/>
</dbReference>
<evidence type="ECO:0000256" key="5">
    <source>
        <dbReference type="ARBA" id="ARBA00022679"/>
    </source>
</evidence>
<dbReference type="InterPro" id="IPR036097">
    <property type="entry name" value="HisK_dim/P_sf"/>
</dbReference>
<dbReference type="InterPro" id="IPR003852">
    <property type="entry name" value="Sig_transdc_His_kinase_KdpD_N"/>
</dbReference>
<evidence type="ECO:0000256" key="1">
    <source>
        <dbReference type="ARBA" id="ARBA00000085"/>
    </source>
</evidence>
<evidence type="ECO:0000256" key="11">
    <source>
        <dbReference type="ARBA" id="ARBA00023012"/>
    </source>
</evidence>
<dbReference type="GO" id="GO:0005524">
    <property type="term" value="F:ATP binding"/>
    <property type="evidence" value="ECO:0007669"/>
    <property type="project" value="UniProtKB-KW"/>
</dbReference>
<keyword evidence="9" id="KW-0067">ATP-binding</keyword>
<keyword evidence="5" id="KW-0808">Transferase</keyword>
<dbReference type="Gene3D" id="3.40.50.620">
    <property type="entry name" value="HUPs"/>
    <property type="match status" value="1"/>
</dbReference>
<reference evidence="16" key="1">
    <citation type="submission" date="2016-10" db="EMBL/GenBank/DDBJ databases">
        <authorList>
            <person name="Varghese N."/>
            <person name="Submissions S."/>
        </authorList>
    </citation>
    <scope>NUCLEOTIDE SEQUENCE [LARGE SCALE GENOMIC DNA]</scope>
    <source>
        <strain evidence="16">DSM 9751</strain>
    </source>
</reference>
<keyword evidence="6 13" id="KW-0812">Transmembrane</keyword>
<keyword evidence="8 15" id="KW-0418">Kinase</keyword>
<dbReference type="InterPro" id="IPR003661">
    <property type="entry name" value="HisK_dim/P_dom"/>
</dbReference>
<dbReference type="Gene3D" id="1.20.120.620">
    <property type="entry name" value="Backbone structure of the membrane domain of e. Coli histidine kinase receptor kdpd"/>
    <property type="match status" value="1"/>
</dbReference>
<dbReference type="GO" id="GO:0005737">
    <property type="term" value="C:cytoplasm"/>
    <property type="evidence" value="ECO:0007669"/>
    <property type="project" value="UniProtKB-ARBA"/>
</dbReference>
<evidence type="ECO:0000256" key="12">
    <source>
        <dbReference type="ARBA" id="ARBA00023136"/>
    </source>
</evidence>
<comment type="catalytic activity">
    <reaction evidence="1">
        <text>ATP + protein L-histidine = ADP + protein N-phospho-L-histidine.</text>
        <dbReference type="EC" id="2.7.13.3"/>
    </reaction>
</comment>
<dbReference type="InterPro" id="IPR038318">
    <property type="entry name" value="KdpD_sf"/>
</dbReference>
<dbReference type="Gene3D" id="1.10.287.130">
    <property type="match status" value="1"/>
</dbReference>
<dbReference type="EMBL" id="FNTJ01000001">
    <property type="protein sequence ID" value="SEB59584.1"/>
    <property type="molecule type" value="Genomic_DNA"/>
</dbReference>
<dbReference type="InterPro" id="IPR014729">
    <property type="entry name" value="Rossmann-like_a/b/a_fold"/>
</dbReference>
<feature type="transmembrane region" description="Helical" evidence="13">
    <location>
        <begin position="410"/>
        <end position="429"/>
    </location>
</feature>
<dbReference type="InterPro" id="IPR027417">
    <property type="entry name" value="P-loop_NTPase"/>
</dbReference>
<feature type="transmembrane region" description="Helical" evidence="13">
    <location>
        <begin position="435"/>
        <end position="452"/>
    </location>
</feature>
<dbReference type="Gene3D" id="3.30.450.40">
    <property type="match status" value="1"/>
</dbReference>
<evidence type="ECO:0000313" key="16">
    <source>
        <dbReference type="Proteomes" id="UP000198982"/>
    </source>
</evidence>
<keyword evidence="12 13" id="KW-0472">Membrane</keyword>
<evidence type="ECO:0000256" key="8">
    <source>
        <dbReference type="ARBA" id="ARBA00022777"/>
    </source>
</evidence>
<dbReference type="CDD" id="cd00082">
    <property type="entry name" value="HisKA"/>
    <property type="match status" value="1"/>
</dbReference>
<keyword evidence="4" id="KW-0597">Phosphoprotein</keyword>
<dbReference type="InterPro" id="IPR006016">
    <property type="entry name" value="UspA"/>
</dbReference>
<dbReference type="CDD" id="cd00075">
    <property type="entry name" value="HATPase"/>
    <property type="match status" value="1"/>
</dbReference>
<dbReference type="SUPFAM" id="SSF52402">
    <property type="entry name" value="Adenine nucleotide alpha hydrolases-like"/>
    <property type="match status" value="1"/>
</dbReference>
<dbReference type="RefSeq" id="WP_092311479.1">
    <property type="nucleotide sequence ID" value="NZ_FNTJ01000001.1"/>
</dbReference>
<dbReference type="SUPFAM" id="SSF55781">
    <property type="entry name" value="GAF domain-like"/>
    <property type="match status" value="1"/>
</dbReference>
<gene>
    <name evidence="15" type="ORF">SAMN05216178_1415</name>
</gene>
<dbReference type="InterPro" id="IPR052023">
    <property type="entry name" value="Histidine_kinase_KdpD"/>
</dbReference>
<dbReference type="PANTHER" id="PTHR45569:SF1">
    <property type="entry name" value="SENSOR PROTEIN KDPD"/>
    <property type="match status" value="1"/>
</dbReference>
<evidence type="ECO:0000256" key="13">
    <source>
        <dbReference type="SAM" id="Phobius"/>
    </source>
</evidence>
<protein>
    <recommendedName>
        <fullName evidence="3">histidine kinase</fullName>
        <ecNumber evidence="3">2.7.13.3</ecNumber>
    </recommendedName>
</protein>
<dbReference type="SUPFAM" id="SSF47384">
    <property type="entry name" value="Homodimeric domain of signal transducing histidine kinase"/>
    <property type="match status" value="1"/>
</dbReference>
<organism evidence="15 16">
    <name type="scientific">Pseudomonas saponiphila</name>
    <dbReference type="NCBI Taxonomy" id="556534"/>
    <lineage>
        <taxon>Bacteria</taxon>
        <taxon>Pseudomonadati</taxon>
        <taxon>Pseudomonadota</taxon>
        <taxon>Gammaproteobacteria</taxon>
        <taxon>Pseudomonadales</taxon>
        <taxon>Pseudomonadaceae</taxon>
        <taxon>Pseudomonas</taxon>
    </lineage>
</organism>
<dbReference type="InterPro" id="IPR005467">
    <property type="entry name" value="His_kinase_dom"/>
</dbReference>
<dbReference type="InterPro" id="IPR025201">
    <property type="entry name" value="KdpD_TM"/>
</dbReference>
<keyword evidence="7" id="KW-0547">Nucleotide-binding</keyword>
<dbReference type="Gene3D" id="3.30.565.10">
    <property type="entry name" value="Histidine kinase-like ATPase, C-terminal domain"/>
    <property type="match status" value="1"/>
</dbReference>
<dbReference type="InterPro" id="IPR029016">
    <property type="entry name" value="GAF-like_dom_sf"/>
</dbReference>
<dbReference type="Pfam" id="PF00512">
    <property type="entry name" value="HisKA"/>
    <property type="match status" value="1"/>
</dbReference>
<comment type="subcellular location">
    <subcellularLocation>
        <location evidence="2">Membrane</location>
        <topology evidence="2">Multi-pass membrane protein</topology>
    </subcellularLocation>
</comment>
<dbReference type="FunFam" id="3.40.50.300:FF:000483">
    <property type="entry name" value="Sensor histidine kinase KdpD"/>
    <property type="match status" value="1"/>
</dbReference>
<dbReference type="InterPro" id="IPR003018">
    <property type="entry name" value="GAF"/>
</dbReference>
<keyword evidence="16" id="KW-1185">Reference proteome</keyword>
<evidence type="ECO:0000313" key="15">
    <source>
        <dbReference type="EMBL" id="SEB59584.1"/>
    </source>
</evidence>
<dbReference type="Pfam" id="PF02702">
    <property type="entry name" value="KdpD"/>
    <property type="match status" value="1"/>
</dbReference>
<feature type="transmembrane region" description="Helical" evidence="13">
    <location>
        <begin position="486"/>
        <end position="505"/>
    </location>
</feature>
<accession>A0A1H4KLZ6</accession>
<evidence type="ECO:0000256" key="9">
    <source>
        <dbReference type="ARBA" id="ARBA00022840"/>
    </source>
</evidence>
<dbReference type="SMART" id="SM00388">
    <property type="entry name" value="HisKA"/>
    <property type="match status" value="1"/>
</dbReference>
<evidence type="ECO:0000256" key="2">
    <source>
        <dbReference type="ARBA" id="ARBA00004141"/>
    </source>
</evidence>
<proteinExistence type="predicted"/>
<evidence type="ECO:0000256" key="6">
    <source>
        <dbReference type="ARBA" id="ARBA00022692"/>
    </source>
</evidence>